<evidence type="ECO:0000256" key="3">
    <source>
        <dbReference type="PROSITE-ProRule" id="PRU00339"/>
    </source>
</evidence>
<keyword evidence="1" id="KW-0677">Repeat</keyword>
<dbReference type="Gene3D" id="1.25.40.10">
    <property type="entry name" value="Tetratricopeptide repeat domain"/>
    <property type="match status" value="2"/>
</dbReference>
<dbReference type="SUPFAM" id="SSF48452">
    <property type="entry name" value="TPR-like"/>
    <property type="match status" value="2"/>
</dbReference>
<protein>
    <submittedName>
        <fullName evidence="7">CHAT domain-containing protein</fullName>
    </submittedName>
</protein>
<keyword evidence="8" id="KW-1185">Reference proteome</keyword>
<keyword evidence="5" id="KW-0732">Signal</keyword>
<dbReference type="PROSITE" id="PS50005">
    <property type="entry name" value="TPR"/>
    <property type="match status" value="1"/>
</dbReference>
<evidence type="ECO:0000256" key="2">
    <source>
        <dbReference type="ARBA" id="ARBA00022803"/>
    </source>
</evidence>
<dbReference type="PROSITE" id="PS50293">
    <property type="entry name" value="TPR_REGION"/>
    <property type="match status" value="1"/>
</dbReference>
<evidence type="ECO:0000256" key="4">
    <source>
        <dbReference type="SAM" id="Phobius"/>
    </source>
</evidence>
<dbReference type="EMBL" id="JAGUCO010000014">
    <property type="protein sequence ID" value="MBS2099752.1"/>
    <property type="molecule type" value="Genomic_DNA"/>
</dbReference>
<feature type="chain" id="PRO_5045128364" evidence="5">
    <location>
        <begin position="25"/>
        <end position="1074"/>
    </location>
</feature>
<evidence type="ECO:0000313" key="8">
    <source>
        <dbReference type="Proteomes" id="UP000708576"/>
    </source>
</evidence>
<keyword evidence="4" id="KW-0472">Membrane</keyword>
<evidence type="ECO:0000259" key="6">
    <source>
        <dbReference type="Pfam" id="PF12770"/>
    </source>
</evidence>
<name>A0ABS5JXU6_9BACT</name>
<gene>
    <name evidence="7" type="ORF">KEM10_15770</name>
</gene>
<comment type="caution">
    <text evidence="7">The sequence shown here is derived from an EMBL/GenBank/DDBJ whole genome shotgun (WGS) entry which is preliminary data.</text>
</comment>
<feature type="domain" description="CHAT" evidence="6">
    <location>
        <begin position="747"/>
        <end position="1040"/>
    </location>
</feature>
<dbReference type="RefSeq" id="WP_212216995.1">
    <property type="nucleotide sequence ID" value="NZ_JAGUCO010000014.1"/>
</dbReference>
<feature type="transmembrane region" description="Helical" evidence="4">
    <location>
        <begin position="1051"/>
        <end position="1067"/>
    </location>
</feature>
<sequence length="1074" mass="124625">MKKNILHISIMLIFSIMHPCLLGAKNVQDTIQEEVLSAYYQNSFKEVIDIGANYLINKDSLLSSSEDLIILAHVFKAYVQISDLPNAFDLLSELKNQNQSVEFRDYVTFYEACIYLGSNRRNDALLIFNKLLNLSDEKSLPDSIQAKIYHNLAICYSSNRKKKLEFTRKSFELSKKLLYENNDYLGYNMSSASYIKILSSGYKRYEEANDLFKELFSLSFNKEVTRENEYLYSTYLLFCTDIGLSNELDKTARKLEDFYLSNLNSYRFDLSILYNRLGYYLKKSGRYTEALNYYQKALNISDPIVNYRNNRPESCKQIARIYRDLDNEKLSFKYAEQAIKEAKIKKTNALYLSYASIANLFANLDSLTRAKAYLDSAIVDAIQQDQLKSNKILNNQVAWTYLALKDYTKSIQYFNQLESILHKDENFAPYEYWDNTNDMALAYLGLNDYANVIAILNPVYQQVILQYSYDIQQNNASRISRLFKRVNLNLAKAYYGIYKQTNINDHLQKSLEHLEQADQSIDAVRSQLNFDTDRVAMGDLYAEYIELAVKINIDLYNVTHQEYYLKNAYEFAQKGKSYSLLLGLNDKQIKVRAGIPDSLIQEENHLKGRLSFYQNEVDHLKLSAKPNEDDLAYLMNNRDKYLQELDSLNTIIQTNYPDYYQLKYVPPLASIEDIQNRLGDNQVLIDYLLSDDRLIQFILTRDSYRVNEVPVANLFYDDLNLVLKEISSPFLGKGNSVDRIKTFAKASNYLYTKLLGSIKEDIKGKDLIIIPHAELAYLSFESLLTKDVSSQKPDFRHYPWLIKEYNLSYEYNAAILPDFNEKKRMFNKVYSFAPEYYGDESMKDSILVNIRQAINNYLMPLASAKDEIENISEIFNSEIYEGDEASKANFLHNANANNIMHLAMHSLNDELLPLNSQLVFSSVNDSNEVLKAYELYNYNLNSPMVVLSSCSTGRGRRKNGEGLISLARAFKFSGVETQVFTLWPVHDQSGAKLTELFYSQLKNKKFKDEALRHAKLEFIESSSAIQAHPYYWANYVVTGNTSPIEQQNHSYYWYLLLILPISLIVFIKRFKNNQ</sequence>
<organism evidence="7 8">
    <name type="scientific">Carboxylicivirga linearis</name>
    <dbReference type="NCBI Taxonomy" id="1628157"/>
    <lineage>
        <taxon>Bacteria</taxon>
        <taxon>Pseudomonadati</taxon>
        <taxon>Bacteroidota</taxon>
        <taxon>Bacteroidia</taxon>
        <taxon>Marinilabiliales</taxon>
        <taxon>Marinilabiliaceae</taxon>
        <taxon>Carboxylicivirga</taxon>
    </lineage>
</organism>
<dbReference type="InterPro" id="IPR024983">
    <property type="entry name" value="CHAT_dom"/>
</dbReference>
<dbReference type="PANTHER" id="PTHR10098">
    <property type="entry name" value="RAPSYN-RELATED"/>
    <property type="match status" value="1"/>
</dbReference>
<accession>A0ABS5JXU6</accession>
<dbReference type="Proteomes" id="UP000708576">
    <property type="component" value="Unassembled WGS sequence"/>
</dbReference>
<evidence type="ECO:0000256" key="1">
    <source>
        <dbReference type="ARBA" id="ARBA00022737"/>
    </source>
</evidence>
<dbReference type="SMART" id="SM00028">
    <property type="entry name" value="TPR"/>
    <property type="match status" value="4"/>
</dbReference>
<keyword evidence="2 3" id="KW-0802">TPR repeat</keyword>
<dbReference type="PANTHER" id="PTHR10098:SF108">
    <property type="entry name" value="TETRATRICOPEPTIDE REPEAT PROTEIN 28"/>
    <property type="match status" value="1"/>
</dbReference>
<dbReference type="InterPro" id="IPR011990">
    <property type="entry name" value="TPR-like_helical_dom_sf"/>
</dbReference>
<dbReference type="Pfam" id="PF07719">
    <property type="entry name" value="TPR_2"/>
    <property type="match status" value="1"/>
</dbReference>
<feature type="repeat" description="TPR" evidence="3">
    <location>
        <begin position="271"/>
        <end position="304"/>
    </location>
</feature>
<feature type="signal peptide" evidence="5">
    <location>
        <begin position="1"/>
        <end position="24"/>
    </location>
</feature>
<dbReference type="Pfam" id="PF13181">
    <property type="entry name" value="TPR_8"/>
    <property type="match status" value="1"/>
</dbReference>
<evidence type="ECO:0000313" key="7">
    <source>
        <dbReference type="EMBL" id="MBS2099752.1"/>
    </source>
</evidence>
<dbReference type="Pfam" id="PF12770">
    <property type="entry name" value="CHAT"/>
    <property type="match status" value="1"/>
</dbReference>
<dbReference type="InterPro" id="IPR019734">
    <property type="entry name" value="TPR_rpt"/>
</dbReference>
<evidence type="ECO:0000256" key="5">
    <source>
        <dbReference type="SAM" id="SignalP"/>
    </source>
</evidence>
<dbReference type="InterPro" id="IPR013105">
    <property type="entry name" value="TPR_2"/>
</dbReference>
<reference evidence="7 8" key="1">
    <citation type="journal article" date="2015" name="Int. J. Syst. Evol. Microbiol.">
        <title>Carboxylicivirga linearis sp. nov., isolated from a sea cucumber culture pond.</title>
        <authorList>
            <person name="Wang F.Q."/>
            <person name="Zhou Y.X."/>
            <person name="Lin X.Z."/>
            <person name="Chen G.J."/>
            <person name="Du Z.J."/>
        </authorList>
    </citation>
    <scope>NUCLEOTIDE SEQUENCE [LARGE SCALE GENOMIC DNA]</scope>
    <source>
        <strain evidence="7 8">FB218</strain>
    </source>
</reference>
<keyword evidence="4" id="KW-0812">Transmembrane</keyword>
<proteinExistence type="predicted"/>
<keyword evidence="4" id="KW-1133">Transmembrane helix</keyword>